<feature type="compositionally biased region" description="Low complexity" evidence="3">
    <location>
        <begin position="19"/>
        <end position="30"/>
    </location>
</feature>
<evidence type="ECO:0000256" key="1">
    <source>
        <dbReference type="ARBA" id="ARBA00005350"/>
    </source>
</evidence>
<dbReference type="Pfam" id="PF03803">
    <property type="entry name" value="Scramblase"/>
    <property type="match status" value="1"/>
</dbReference>
<keyword evidence="5" id="KW-1185">Reference proteome</keyword>
<comment type="caution">
    <text evidence="4">The sequence shown here is derived from an EMBL/GenBank/DDBJ whole genome shotgun (WGS) entry which is preliminary data.</text>
</comment>
<sequence length="144" mass="16158">MASYSTPSFNSADEVVLEQSSSQPSQQSQPQHRKPNLSLSPGLEYLISTRGLIIQQQIEWGEIMLGVNFNNRYHIVDDLAENSDPCSLFCMGSRRPWNILLFDQGGNAVMQGKRTSCCCFGLYSNVSPSFETCVGLIFKYNYID</sequence>
<comment type="similarity">
    <text evidence="1 2">Belongs to the phospholipid scramblase family.</text>
</comment>
<feature type="region of interest" description="Disordered" evidence="3">
    <location>
        <begin position="1"/>
        <end position="37"/>
    </location>
</feature>
<keyword evidence="2" id="KW-0564">Palmitate</keyword>
<evidence type="ECO:0000313" key="4">
    <source>
        <dbReference type="EMBL" id="CAL8081021.1"/>
    </source>
</evidence>
<protein>
    <recommendedName>
        <fullName evidence="2">Phospholipid scramblase</fullName>
    </recommendedName>
</protein>
<proteinExistence type="inferred from homology"/>
<gene>
    <name evidence="4" type="ORF">ODALV1_LOCUS4812</name>
</gene>
<dbReference type="PANTHER" id="PTHR23248">
    <property type="entry name" value="PHOSPHOLIPID SCRAMBLASE-RELATED"/>
    <property type="match status" value="1"/>
</dbReference>
<comment type="function">
    <text evidence="2">May mediate accelerated ATP-independent bidirectional transbilayer migration of phospholipids upon binding calcium ions that results in a loss of phospholipid asymmetry in the plasma membrane.</text>
</comment>
<accession>A0ABP1Q0C1</accession>
<dbReference type="InterPro" id="IPR005552">
    <property type="entry name" value="Scramblase"/>
</dbReference>
<reference evidence="4 5" key="1">
    <citation type="submission" date="2024-08" db="EMBL/GenBank/DDBJ databases">
        <authorList>
            <person name="Cucini C."/>
            <person name="Frati F."/>
        </authorList>
    </citation>
    <scope>NUCLEOTIDE SEQUENCE [LARGE SCALE GENOMIC DNA]</scope>
</reference>
<dbReference type="EMBL" id="CAXLJM020000014">
    <property type="protein sequence ID" value="CAL8081021.1"/>
    <property type="molecule type" value="Genomic_DNA"/>
</dbReference>
<keyword evidence="2" id="KW-0106">Calcium</keyword>
<dbReference type="Proteomes" id="UP001642540">
    <property type="component" value="Unassembled WGS sequence"/>
</dbReference>
<comment type="cofactor">
    <cofactor evidence="2">
        <name>Ca(2+)</name>
        <dbReference type="ChEBI" id="CHEBI:29108"/>
    </cofactor>
</comment>
<organism evidence="4 5">
    <name type="scientific">Orchesella dallaii</name>
    <dbReference type="NCBI Taxonomy" id="48710"/>
    <lineage>
        <taxon>Eukaryota</taxon>
        <taxon>Metazoa</taxon>
        <taxon>Ecdysozoa</taxon>
        <taxon>Arthropoda</taxon>
        <taxon>Hexapoda</taxon>
        <taxon>Collembola</taxon>
        <taxon>Entomobryomorpha</taxon>
        <taxon>Entomobryoidea</taxon>
        <taxon>Orchesellidae</taxon>
        <taxon>Orchesellinae</taxon>
        <taxon>Orchesella</taxon>
    </lineage>
</organism>
<evidence type="ECO:0000256" key="2">
    <source>
        <dbReference type="RuleBase" id="RU363116"/>
    </source>
</evidence>
<evidence type="ECO:0000313" key="5">
    <source>
        <dbReference type="Proteomes" id="UP001642540"/>
    </source>
</evidence>
<keyword evidence="2" id="KW-0449">Lipoprotein</keyword>
<dbReference type="PANTHER" id="PTHR23248:SF9">
    <property type="entry name" value="PHOSPHOLIPID SCRAMBLASE"/>
    <property type="match status" value="1"/>
</dbReference>
<name>A0ABP1Q0C1_9HEXA</name>
<feature type="compositionally biased region" description="Polar residues" evidence="3">
    <location>
        <begin position="1"/>
        <end position="11"/>
    </location>
</feature>
<evidence type="ECO:0000256" key="3">
    <source>
        <dbReference type="SAM" id="MobiDB-lite"/>
    </source>
</evidence>